<dbReference type="PANTHER" id="PTHR34706:SF3">
    <property type="entry name" value="ANKYRIN REPEAT PROTEIN (AFU_ORTHOLOGUE AFUA_7G06200)"/>
    <property type="match status" value="1"/>
</dbReference>
<comment type="caution">
    <text evidence="3">The sequence shown here is derived from an EMBL/GenBank/DDBJ whole genome shotgun (WGS) entry which is preliminary data.</text>
</comment>
<organism evidence="3 4">
    <name type="scientific">Collybia nuda</name>
    <dbReference type="NCBI Taxonomy" id="64659"/>
    <lineage>
        <taxon>Eukaryota</taxon>
        <taxon>Fungi</taxon>
        <taxon>Dikarya</taxon>
        <taxon>Basidiomycota</taxon>
        <taxon>Agaricomycotina</taxon>
        <taxon>Agaricomycetes</taxon>
        <taxon>Agaricomycetidae</taxon>
        <taxon>Agaricales</taxon>
        <taxon>Tricholomatineae</taxon>
        <taxon>Clitocybaceae</taxon>
        <taxon>Collybia</taxon>
    </lineage>
</organism>
<evidence type="ECO:0000256" key="2">
    <source>
        <dbReference type="SAM" id="MobiDB-lite"/>
    </source>
</evidence>
<feature type="region of interest" description="Disordered" evidence="2">
    <location>
        <begin position="132"/>
        <end position="154"/>
    </location>
</feature>
<dbReference type="EMBL" id="MU150245">
    <property type="protein sequence ID" value="KAF9465823.1"/>
    <property type="molecule type" value="Genomic_DNA"/>
</dbReference>
<accession>A0A9P5YBI7</accession>
<dbReference type="Gene3D" id="3.40.50.410">
    <property type="entry name" value="von Willebrand factor, type A domain"/>
    <property type="match status" value="1"/>
</dbReference>
<dbReference type="SUPFAM" id="SSF53300">
    <property type="entry name" value="vWA-like"/>
    <property type="match status" value="1"/>
</dbReference>
<evidence type="ECO:0000313" key="3">
    <source>
        <dbReference type="EMBL" id="KAF9465823.1"/>
    </source>
</evidence>
<gene>
    <name evidence="3" type="ORF">BDZ94DRAFT_1159467</name>
</gene>
<dbReference type="Gene3D" id="1.25.40.20">
    <property type="entry name" value="Ankyrin repeat-containing domain"/>
    <property type="match status" value="1"/>
</dbReference>
<reference evidence="3" key="1">
    <citation type="submission" date="2020-11" db="EMBL/GenBank/DDBJ databases">
        <authorList>
            <consortium name="DOE Joint Genome Institute"/>
            <person name="Ahrendt S."/>
            <person name="Riley R."/>
            <person name="Andreopoulos W."/>
            <person name="Labutti K."/>
            <person name="Pangilinan J."/>
            <person name="Ruiz-Duenas F.J."/>
            <person name="Barrasa J.M."/>
            <person name="Sanchez-Garcia M."/>
            <person name="Camarero S."/>
            <person name="Miyauchi S."/>
            <person name="Serrano A."/>
            <person name="Linde D."/>
            <person name="Babiker R."/>
            <person name="Drula E."/>
            <person name="Ayuso-Fernandez I."/>
            <person name="Pacheco R."/>
            <person name="Padilla G."/>
            <person name="Ferreira P."/>
            <person name="Barriuso J."/>
            <person name="Kellner H."/>
            <person name="Castanera R."/>
            <person name="Alfaro M."/>
            <person name="Ramirez L."/>
            <person name="Pisabarro A.G."/>
            <person name="Kuo A."/>
            <person name="Tritt A."/>
            <person name="Lipzen A."/>
            <person name="He G."/>
            <person name="Yan M."/>
            <person name="Ng V."/>
            <person name="Cullen D."/>
            <person name="Martin F."/>
            <person name="Rosso M.-N."/>
            <person name="Henrissat B."/>
            <person name="Hibbett D."/>
            <person name="Martinez A.T."/>
            <person name="Grigoriev I.V."/>
        </authorList>
    </citation>
    <scope>NUCLEOTIDE SEQUENCE</scope>
    <source>
        <strain evidence="3">CBS 247.69</strain>
    </source>
</reference>
<dbReference type="Proteomes" id="UP000807353">
    <property type="component" value="Unassembled WGS sequence"/>
</dbReference>
<proteinExistence type="predicted"/>
<evidence type="ECO:0000313" key="4">
    <source>
        <dbReference type="Proteomes" id="UP000807353"/>
    </source>
</evidence>
<evidence type="ECO:0008006" key="5">
    <source>
        <dbReference type="Google" id="ProtNLM"/>
    </source>
</evidence>
<dbReference type="PROSITE" id="PS50088">
    <property type="entry name" value="ANK_REPEAT"/>
    <property type="match status" value="1"/>
</dbReference>
<dbReference type="SUPFAM" id="SSF48403">
    <property type="entry name" value="Ankyrin repeat"/>
    <property type="match status" value="1"/>
</dbReference>
<keyword evidence="1" id="KW-0040">ANK repeat</keyword>
<dbReference type="PANTHER" id="PTHR34706">
    <property type="entry name" value="SLR1338 PROTEIN"/>
    <property type="match status" value="1"/>
</dbReference>
<dbReference type="AlphaFoldDB" id="A0A9P5YBI7"/>
<dbReference type="InterPro" id="IPR002110">
    <property type="entry name" value="Ankyrin_rpt"/>
</dbReference>
<dbReference type="InterPro" id="IPR036770">
    <property type="entry name" value="Ankyrin_rpt-contain_sf"/>
</dbReference>
<feature type="repeat" description="ANK" evidence="1">
    <location>
        <begin position="36"/>
        <end position="68"/>
    </location>
</feature>
<dbReference type="SMART" id="SM00248">
    <property type="entry name" value="ANK"/>
    <property type="match status" value="3"/>
</dbReference>
<dbReference type="Pfam" id="PF12796">
    <property type="entry name" value="Ank_2"/>
    <property type="match status" value="1"/>
</dbReference>
<sequence length="494" mass="53399">MSIIYDEALNGTLTADGLKEYLNSDPTILDTAGGSKQLTPLAAACSGGHLGVVELLLAQKANPNAPSAHSRTPFFFAATLPIVQVLINGGADVNLVCDDDQNTPLINAILQLKDKDIARLLVDNKASLTQKNKNGDTAESLAKKHGMAQSLKPKGARNSIRARVVDAIMSMVLMILAYANSLTAKATPGGAVKKLYGIQGVEDGALAKEIPEPKSVDDFKQNLNGYISKDKTLQRFFARNDPFLQNLAEKASKLTDDPTTDLGKPENINNLTRLSLYRTVIYLDDSGSMKTGTRFADQKELVTRIARIATKIVPEDYAGVDLHFINSSNSSSKLDEAAIAQAIDKVQPRGGTKIGTNLRSKILDPLVYQPLAAADPSKGSVFKQPLLVCTITDGDPTQEDVETLQNAIVECKKALVNAGYEATAVMFCVSQIGSDPAAKVFLDGLRENPRLKQVLYCTTDQLDGKFQQMQANEKGLESWLLHLLTGPIMQRDEE</sequence>
<evidence type="ECO:0000256" key="1">
    <source>
        <dbReference type="PROSITE-ProRule" id="PRU00023"/>
    </source>
</evidence>
<protein>
    <recommendedName>
        <fullName evidence="5">Ankyrin repeat protein</fullName>
    </recommendedName>
</protein>
<keyword evidence="4" id="KW-1185">Reference proteome</keyword>
<name>A0A9P5YBI7_9AGAR</name>
<dbReference type="OrthoDB" id="2142040at2759"/>
<dbReference type="InterPro" id="IPR036465">
    <property type="entry name" value="vWFA_dom_sf"/>
</dbReference>